<gene>
    <name evidence="1" type="ORF">A3SI_18320</name>
</gene>
<reference evidence="1 2" key="1">
    <citation type="submission" date="2012-05" db="EMBL/GenBank/DDBJ databases">
        <title>Genome sequence of Nitritalea halalkaliphila LW7.</title>
        <authorList>
            <person name="Jangir P.K."/>
            <person name="Singh A."/>
            <person name="Shivaji S."/>
            <person name="Sharma R."/>
        </authorList>
    </citation>
    <scope>NUCLEOTIDE SEQUENCE [LARGE SCALE GENOMIC DNA]</scope>
    <source>
        <strain evidence="1 2">LW7</strain>
    </source>
</reference>
<protein>
    <submittedName>
        <fullName evidence="1">Uncharacterized protein</fullName>
    </submittedName>
</protein>
<proteinExistence type="predicted"/>
<evidence type="ECO:0000313" key="2">
    <source>
        <dbReference type="Proteomes" id="UP000005551"/>
    </source>
</evidence>
<organism evidence="1 2">
    <name type="scientific">Nitritalea halalkaliphila LW7</name>
    <dbReference type="NCBI Taxonomy" id="1189621"/>
    <lineage>
        <taxon>Bacteria</taxon>
        <taxon>Pseudomonadati</taxon>
        <taxon>Bacteroidota</taxon>
        <taxon>Cytophagia</taxon>
        <taxon>Cytophagales</taxon>
        <taxon>Cyclobacteriaceae</taxon>
        <taxon>Nitritalea</taxon>
    </lineage>
</organism>
<dbReference type="EMBL" id="AJYA01000065">
    <property type="protein sequence ID" value="EIM73203.1"/>
    <property type="molecule type" value="Genomic_DNA"/>
</dbReference>
<sequence>MALDLRVERVTLLLPTVRIWQLVHQRLLVRLLGEMLQPSVAVSLHQMRAERMRVEISADHKTIYTATVRAAELQQHLRVEIHVQQLPRVVVLWVDKVQRLLPIVQQLQQRVRSLLTEVRRQLLVVVL</sequence>
<accession>I5BUF1</accession>
<comment type="caution">
    <text evidence="1">The sequence shown here is derived from an EMBL/GenBank/DDBJ whole genome shotgun (WGS) entry which is preliminary data.</text>
</comment>
<dbReference type="Proteomes" id="UP000005551">
    <property type="component" value="Unassembled WGS sequence"/>
</dbReference>
<name>I5BUF1_9BACT</name>
<evidence type="ECO:0000313" key="1">
    <source>
        <dbReference type="EMBL" id="EIM73203.1"/>
    </source>
</evidence>
<keyword evidence="2" id="KW-1185">Reference proteome</keyword>
<dbReference type="AlphaFoldDB" id="I5BUF1"/>